<comment type="caution">
    <text evidence="1">The sequence shown here is derived from an EMBL/GenBank/DDBJ whole genome shotgun (WGS) entry which is preliminary data.</text>
</comment>
<name>A0ACC2K0D2_9PEZI</name>
<dbReference type="Proteomes" id="UP001153332">
    <property type="component" value="Unassembled WGS sequence"/>
</dbReference>
<dbReference type="EMBL" id="JAPUUL010000063">
    <property type="protein sequence ID" value="KAJ8132958.1"/>
    <property type="molecule type" value="Genomic_DNA"/>
</dbReference>
<accession>A0ACC2K0D2</accession>
<organism evidence="1 2">
    <name type="scientific">Lasiodiplodia mahajangana</name>
    <dbReference type="NCBI Taxonomy" id="1108764"/>
    <lineage>
        <taxon>Eukaryota</taxon>
        <taxon>Fungi</taxon>
        <taxon>Dikarya</taxon>
        <taxon>Ascomycota</taxon>
        <taxon>Pezizomycotina</taxon>
        <taxon>Dothideomycetes</taxon>
        <taxon>Dothideomycetes incertae sedis</taxon>
        <taxon>Botryosphaeriales</taxon>
        <taxon>Botryosphaeriaceae</taxon>
        <taxon>Lasiodiplodia</taxon>
    </lineage>
</organism>
<proteinExistence type="predicted"/>
<gene>
    <name evidence="1" type="ORF">O1611_g670</name>
</gene>
<evidence type="ECO:0000313" key="2">
    <source>
        <dbReference type="Proteomes" id="UP001153332"/>
    </source>
</evidence>
<reference evidence="1" key="1">
    <citation type="submission" date="2022-12" db="EMBL/GenBank/DDBJ databases">
        <title>Genome Sequence of Lasiodiplodia mahajangana.</title>
        <authorList>
            <person name="Buettner E."/>
        </authorList>
    </citation>
    <scope>NUCLEOTIDE SEQUENCE</scope>
    <source>
        <strain evidence="1">VT137</strain>
    </source>
</reference>
<protein>
    <submittedName>
        <fullName evidence="1">Uncharacterized protein</fullName>
    </submittedName>
</protein>
<sequence>MDFREINLAAFHRAAGEKPVFESRTSLGSDDTDVATNPMRISTVIEIGEVSYLCEETPFHSSRLSESSAIKQLASFIVPKGPITCRSLQKVIDQDLQDDDVLCSSFMSSVMLITQETSLDPETLELLSSLGCKRLFLSNSDLGKGPFFYSCDGIFRVFRLYPDTHDAFVTSVIPSPSDKNTYQCISASAYGHRTRCVAVLSRLYFTRTEELPLAGLRLSVKDVFHLRGVVTTNGNRAYESLYGEQHVNSAAVQAAIDKGAIIVGKATTVEFAGAQEVEGDWADFRYPKNPRGDGYLRATGSSVGSACGIAAYSWLDGSLGSDCGGSIRDPAVAFGVLGFRPSHDGLQEQNTSVPCPRFQRTGYLARDMKMLYELTRHAIRLPFDGQESRRPKRVITITEYASGRSDVDELFTKSVEQLAKWLGTELVKVSLEEVWERTKPAGTDEGFFSHYAKARANFMNNDYFDNGAQFREDYRRKFNASPFVSQTTRYIWEGGLAPPAEFLAALQEVEEHNEWFSKNVIDEDTIMVLPRFSLDRRDEYLPTPWEREWMVWDSNLHASIGGYPNLMVPIGQLPFESEISQRQEVFPITLAITGAQGTDLSILRLLHDFLAEHGPATGVQTGKSAYPEN</sequence>
<keyword evidence="2" id="KW-1185">Reference proteome</keyword>
<evidence type="ECO:0000313" key="1">
    <source>
        <dbReference type="EMBL" id="KAJ8132958.1"/>
    </source>
</evidence>